<dbReference type="Pfam" id="PF21352">
    <property type="entry name" value="Zn_ribbon_Thio2"/>
    <property type="match status" value="1"/>
</dbReference>
<dbReference type="InterPro" id="IPR049299">
    <property type="entry name" value="Thio2_N"/>
</dbReference>
<dbReference type="SUPFAM" id="SSF52833">
    <property type="entry name" value="Thioredoxin-like"/>
    <property type="match status" value="1"/>
</dbReference>
<dbReference type="NCBIfam" id="NF008229">
    <property type="entry name" value="PRK10996.1"/>
    <property type="match status" value="1"/>
</dbReference>
<dbReference type="InterPro" id="IPR036249">
    <property type="entry name" value="Thioredoxin-like_sf"/>
</dbReference>
<evidence type="ECO:0000259" key="8">
    <source>
        <dbReference type="PROSITE" id="PS51352"/>
    </source>
</evidence>
<dbReference type="GO" id="GO:0005829">
    <property type="term" value="C:cytosol"/>
    <property type="evidence" value="ECO:0007669"/>
    <property type="project" value="TreeGrafter"/>
</dbReference>
<dbReference type="PANTHER" id="PTHR45663">
    <property type="entry name" value="GEO12009P1"/>
    <property type="match status" value="1"/>
</dbReference>
<protein>
    <recommendedName>
        <fullName evidence="7">Thioredoxin</fullName>
    </recommendedName>
</protein>
<dbReference type="InterPro" id="IPR013766">
    <property type="entry name" value="Thioredoxin_domain"/>
</dbReference>
<evidence type="ECO:0000256" key="6">
    <source>
        <dbReference type="ARBA" id="ARBA00023284"/>
    </source>
</evidence>
<evidence type="ECO:0000256" key="7">
    <source>
        <dbReference type="NCBIfam" id="TIGR01068"/>
    </source>
</evidence>
<evidence type="ECO:0000313" key="9">
    <source>
        <dbReference type="EMBL" id="MCK8785577.1"/>
    </source>
</evidence>
<dbReference type="PROSITE" id="PS51352">
    <property type="entry name" value="THIOREDOXIN_2"/>
    <property type="match status" value="1"/>
</dbReference>
<proteinExistence type="inferred from homology"/>
<dbReference type="GO" id="GO:0046872">
    <property type="term" value="F:metal ion binding"/>
    <property type="evidence" value="ECO:0007669"/>
    <property type="project" value="UniProtKB-KW"/>
</dbReference>
<dbReference type="PANTHER" id="PTHR45663:SF11">
    <property type="entry name" value="GEO12009P1"/>
    <property type="match status" value="1"/>
</dbReference>
<dbReference type="Proteomes" id="UP001139516">
    <property type="component" value="Unassembled WGS sequence"/>
</dbReference>
<keyword evidence="5" id="KW-1015">Disulfide bond</keyword>
<reference evidence="9" key="1">
    <citation type="submission" date="2022-04" db="EMBL/GenBank/DDBJ databases">
        <title>Roseomonas acroporae sp. nov., isolated from coral Acropora digitifera.</title>
        <authorList>
            <person name="Sun H."/>
        </authorList>
    </citation>
    <scope>NUCLEOTIDE SEQUENCE</scope>
    <source>
        <strain evidence="9">NAR14</strain>
    </source>
</reference>
<dbReference type="Pfam" id="PF00085">
    <property type="entry name" value="Thioredoxin"/>
    <property type="match status" value="1"/>
</dbReference>
<dbReference type="EMBL" id="JALPRX010000062">
    <property type="protein sequence ID" value="MCK8785577.1"/>
    <property type="molecule type" value="Genomic_DNA"/>
</dbReference>
<keyword evidence="3" id="KW-0479">Metal-binding</keyword>
<dbReference type="Gene3D" id="2.30.30.380">
    <property type="entry name" value="Zn-finger domain of Sec23/24"/>
    <property type="match status" value="1"/>
</dbReference>
<dbReference type="GO" id="GO:0015035">
    <property type="term" value="F:protein-disulfide reductase activity"/>
    <property type="evidence" value="ECO:0007669"/>
    <property type="project" value="UniProtKB-UniRule"/>
</dbReference>
<feature type="domain" description="Thioredoxin" evidence="8">
    <location>
        <begin position="37"/>
        <end position="144"/>
    </location>
</feature>
<dbReference type="NCBIfam" id="TIGR01068">
    <property type="entry name" value="thioredoxin"/>
    <property type="match status" value="1"/>
</dbReference>
<organism evidence="9 10">
    <name type="scientific">Roseomonas acroporae</name>
    <dbReference type="NCBI Taxonomy" id="2937791"/>
    <lineage>
        <taxon>Bacteria</taxon>
        <taxon>Pseudomonadati</taxon>
        <taxon>Pseudomonadota</taxon>
        <taxon>Alphaproteobacteria</taxon>
        <taxon>Acetobacterales</taxon>
        <taxon>Roseomonadaceae</taxon>
        <taxon>Roseomonas</taxon>
    </lineage>
</organism>
<evidence type="ECO:0000256" key="3">
    <source>
        <dbReference type="ARBA" id="ARBA00022723"/>
    </source>
</evidence>
<sequence length="144" mass="15841">MENRMPTVACPKCSSVNRVPQERLTDNPNCGRCGAALFEGRPVALTAANFDRHANAELPLLVDFWADWCGPCKVMAPQFEAAARSLEPHFRLGKLDTEVEQQIAGRYGIRGIPTMILFRAGREIARTSGAMSAAQIVQWVRAQA</sequence>
<dbReference type="PRINTS" id="PR00421">
    <property type="entry name" value="THIOREDOXIN"/>
</dbReference>
<dbReference type="GO" id="GO:0045454">
    <property type="term" value="P:cell redox homeostasis"/>
    <property type="evidence" value="ECO:0007669"/>
    <property type="project" value="TreeGrafter"/>
</dbReference>
<dbReference type="Gene3D" id="3.40.30.10">
    <property type="entry name" value="Glutaredoxin"/>
    <property type="match status" value="1"/>
</dbReference>
<comment type="similarity">
    <text evidence="1">Belongs to the thioredoxin family.</text>
</comment>
<dbReference type="AlphaFoldDB" id="A0A9X2BUK4"/>
<name>A0A9X2BUK4_9PROT</name>
<keyword evidence="10" id="KW-1185">Reference proteome</keyword>
<evidence type="ECO:0000313" key="10">
    <source>
        <dbReference type="Proteomes" id="UP001139516"/>
    </source>
</evidence>
<keyword evidence="2" id="KW-0813">Transport</keyword>
<comment type="caution">
    <text evidence="9">The sequence shown here is derived from an EMBL/GenBank/DDBJ whole genome shotgun (WGS) entry which is preliminary data.</text>
</comment>
<evidence type="ECO:0000256" key="5">
    <source>
        <dbReference type="ARBA" id="ARBA00023157"/>
    </source>
</evidence>
<keyword evidence="4" id="KW-0249">Electron transport</keyword>
<evidence type="ECO:0000256" key="1">
    <source>
        <dbReference type="ARBA" id="ARBA00008987"/>
    </source>
</evidence>
<evidence type="ECO:0000256" key="2">
    <source>
        <dbReference type="ARBA" id="ARBA00022448"/>
    </source>
</evidence>
<gene>
    <name evidence="9" type="primary">trxC</name>
    <name evidence="9" type="ORF">M0638_14415</name>
</gene>
<dbReference type="PROSITE" id="PS00194">
    <property type="entry name" value="THIOREDOXIN_1"/>
    <property type="match status" value="1"/>
</dbReference>
<dbReference type="CDD" id="cd02947">
    <property type="entry name" value="TRX_family"/>
    <property type="match status" value="1"/>
</dbReference>
<accession>A0A9X2BUK4</accession>
<evidence type="ECO:0000256" key="4">
    <source>
        <dbReference type="ARBA" id="ARBA00022982"/>
    </source>
</evidence>
<dbReference type="InterPro" id="IPR005746">
    <property type="entry name" value="Thioredoxin"/>
</dbReference>
<keyword evidence="6" id="KW-0676">Redox-active center</keyword>
<dbReference type="InterPro" id="IPR017937">
    <property type="entry name" value="Thioredoxin_CS"/>
</dbReference>